<dbReference type="EMBL" id="WDES01000029">
    <property type="protein sequence ID" value="KAB6085470.1"/>
    <property type="molecule type" value="Genomic_DNA"/>
</dbReference>
<dbReference type="Gene3D" id="2.60.40.10">
    <property type="entry name" value="Immunoglobulins"/>
    <property type="match status" value="1"/>
</dbReference>
<evidence type="ECO:0000256" key="1">
    <source>
        <dbReference type="SAM" id="SignalP"/>
    </source>
</evidence>
<reference evidence="4 5" key="1">
    <citation type="submission" date="2018-08" db="EMBL/GenBank/DDBJ databases">
        <title>A genome reference for cultivated species of the human gut microbiota.</title>
        <authorList>
            <person name="Zou Y."/>
            <person name="Xue W."/>
            <person name="Luo G."/>
        </authorList>
    </citation>
    <scope>NUCLEOTIDE SEQUENCE [LARGE SCALE GENOMIC DNA]</scope>
    <source>
        <strain evidence="4 5">AF46-11NS</strain>
    </source>
</reference>
<accession>A0A415FSR9</accession>
<sequence length="354" mass="38887">MCINVYKIILLVCMCCVGICWISCSGNSDDSEQTEVILSVDKNTLTADGKDIITFTVIHAGIDVTADAIIRSVMDGQTLDGNTFSTSKAGTYAFEASYGNYVSKLITVVAKSTSGTVSNFVRRICAMEFTGTWCAMCPAGMTRLNYLISSSYEGIVYLMSFHVDGTSADPMTIEQSSILSRKFAISGYPSCVVDMRGTMGLSENYSVMRAIFNESLEKYPAHCGVAISSVYNEVDSEAKVTVKVTSEKTADYRLVLYVVENGLKYQQNDGGNYRDYTHNHVVRKLLSASVEGDKLGQIAEDKEEVKEYTVALDDTWKAENLSFYALVMDENGYVNNLAVCEAINGNADYEYVND</sequence>
<protein>
    <submittedName>
        <fullName evidence="2">Omp28-related outer membrane protein</fullName>
    </submittedName>
</protein>
<dbReference type="EMBL" id="QRNE01000068">
    <property type="protein sequence ID" value="RHK25959.1"/>
    <property type="molecule type" value="Genomic_DNA"/>
</dbReference>
<dbReference type="Proteomes" id="UP000285503">
    <property type="component" value="Unassembled WGS sequence"/>
</dbReference>
<dbReference type="Proteomes" id="UP000435059">
    <property type="component" value="Unassembled WGS sequence"/>
</dbReference>
<dbReference type="InterPro" id="IPR013783">
    <property type="entry name" value="Ig-like_fold"/>
</dbReference>
<comment type="caution">
    <text evidence="4">The sequence shown here is derived from an EMBL/GenBank/DDBJ whole genome shotgun (WGS) entry which is preliminary data.</text>
</comment>
<dbReference type="RefSeq" id="WP_032841695.1">
    <property type="nucleotide sequence ID" value="NZ_AP031409.1"/>
</dbReference>
<dbReference type="EMBL" id="WDED01000034">
    <property type="protein sequence ID" value="KAB6144493.1"/>
    <property type="molecule type" value="Genomic_DNA"/>
</dbReference>
<keyword evidence="1" id="KW-0732">Signal</keyword>
<evidence type="ECO:0000313" key="5">
    <source>
        <dbReference type="Proteomes" id="UP000285503"/>
    </source>
</evidence>
<evidence type="ECO:0000313" key="3">
    <source>
        <dbReference type="EMBL" id="KAB6144493.1"/>
    </source>
</evidence>
<feature type="signal peptide" evidence="1">
    <location>
        <begin position="1"/>
        <end position="25"/>
    </location>
</feature>
<evidence type="ECO:0000313" key="4">
    <source>
        <dbReference type="EMBL" id="RHK25959.1"/>
    </source>
</evidence>
<evidence type="ECO:0000313" key="2">
    <source>
        <dbReference type="EMBL" id="KAB6085470.1"/>
    </source>
</evidence>
<name>A0A415FSR9_9BACE</name>
<dbReference type="InterPro" id="IPR021615">
    <property type="entry name" value="Omp28"/>
</dbReference>
<dbReference type="Proteomes" id="UP000434604">
    <property type="component" value="Unassembled WGS sequence"/>
</dbReference>
<keyword evidence="7" id="KW-1185">Reference proteome</keyword>
<gene>
    <name evidence="4" type="ORF">DW075_13155</name>
    <name evidence="3" type="ORF">GA398_19125</name>
    <name evidence="2" type="ORF">GA574_16135</name>
</gene>
<dbReference type="Pfam" id="PF11551">
    <property type="entry name" value="Omp28"/>
    <property type="match status" value="1"/>
</dbReference>
<feature type="chain" id="PRO_5044602629" evidence="1">
    <location>
        <begin position="26"/>
        <end position="354"/>
    </location>
</feature>
<organism evidence="4 5">
    <name type="scientific">Bacteroides xylanisolvens</name>
    <dbReference type="NCBI Taxonomy" id="371601"/>
    <lineage>
        <taxon>Bacteria</taxon>
        <taxon>Pseudomonadati</taxon>
        <taxon>Bacteroidota</taxon>
        <taxon>Bacteroidia</taxon>
        <taxon>Bacteroidales</taxon>
        <taxon>Bacteroidaceae</taxon>
        <taxon>Bacteroides</taxon>
    </lineage>
</organism>
<reference evidence="6 7" key="2">
    <citation type="journal article" date="2019" name="Nat. Med.">
        <title>A library of human gut bacterial isolates paired with longitudinal multiomics data enables mechanistic microbiome research.</title>
        <authorList>
            <person name="Poyet M."/>
            <person name="Groussin M."/>
            <person name="Gibbons S.M."/>
            <person name="Avila-Pacheco J."/>
            <person name="Jiang X."/>
            <person name="Kearney S.M."/>
            <person name="Perrotta A.R."/>
            <person name="Berdy B."/>
            <person name="Zhao S."/>
            <person name="Lieberman T.D."/>
            <person name="Swanson P.K."/>
            <person name="Smith M."/>
            <person name="Roesemann S."/>
            <person name="Alexander J.E."/>
            <person name="Rich S.A."/>
            <person name="Livny J."/>
            <person name="Vlamakis H."/>
            <person name="Clish C."/>
            <person name="Bullock K."/>
            <person name="Deik A."/>
            <person name="Scott J."/>
            <person name="Pierce K.A."/>
            <person name="Xavier R.J."/>
            <person name="Alm E.J."/>
        </authorList>
    </citation>
    <scope>NUCLEOTIDE SEQUENCE [LARGE SCALE GENOMIC DNA]</scope>
    <source>
        <strain evidence="3 6">BIOML-A58</strain>
        <strain evidence="2 7">BIOML-A74</strain>
    </source>
</reference>
<evidence type="ECO:0000313" key="7">
    <source>
        <dbReference type="Proteomes" id="UP000435059"/>
    </source>
</evidence>
<proteinExistence type="predicted"/>
<evidence type="ECO:0000313" key="6">
    <source>
        <dbReference type="Proteomes" id="UP000434604"/>
    </source>
</evidence>
<dbReference type="AlphaFoldDB" id="A0A415FSR9"/>